<comment type="caution">
    <text evidence="4">The sequence shown here is derived from an EMBL/GenBank/DDBJ whole genome shotgun (WGS) entry which is preliminary data.</text>
</comment>
<dbReference type="AlphaFoldDB" id="A0A8S0TPE6"/>
<evidence type="ECO:0000313" key="4">
    <source>
        <dbReference type="EMBL" id="CAA3007077.1"/>
    </source>
</evidence>
<reference evidence="4 5" key="1">
    <citation type="submission" date="2019-12" db="EMBL/GenBank/DDBJ databases">
        <authorList>
            <person name="Alioto T."/>
            <person name="Alioto T."/>
            <person name="Gomez Garrido J."/>
        </authorList>
    </citation>
    <scope>NUCLEOTIDE SEQUENCE [LARGE SCALE GENOMIC DNA]</scope>
</reference>
<dbReference type="EMBL" id="CACTIH010007268">
    <property type="protein sequence ID" value="CAA3007077.1"/>
    <property type="molecule type" value="Genomic_DNA"/>
</dbReference>
<dbReference type="OrthoDB" id="624345at2759"/>
<dbReference type="InterPro" id="IPR027356">
    <property type="entry name" value="NPH3_dom"/>
</dbReference>
<organism evidence="4 5">
    <name type="scientific">Olea europaea subsp. europaea</name>
    <dbReference type="NCBI Taxonomy" id="158383"/>
    <lineage>
        <taxon>Eukaryota</taxon>
        <taxon>Viridiplantae</taxon>
        <taxon>Streptophyta</taxon>
        <taxon>Embryophyta</taxon>
        <taxon>Tracheophyta</taxon>
        <taxon>Spermatophyta</taxon>
        <taxon>Magnoliopsida</taxon>
        <taxon>eudicotyledons</taxon>
        <taxon>Gunneridae</taxon>
        <taxon>Pentapetalae</taxon>
        <taxon>asterids</taxon>
        <taxon>lamiids</taxon>
        <taxon>Lamiales</taxon>
        <taxon>Oleaceae</taxon>
        <taxon>Oleeae</taxon>
        <taxon>Olea</taxon>
    </lineage>
</organism>
<evidence type="ECO:0000256" key="2">
    <source>
        <dbReference type="PROSITE-ProRule" id="PRU00982"/>
    </source>
</evidence>
<dbReference type="PANTHER" id="PTHR32370">
    <property type="entry name" value="OS12G0117600 PROTEIN"/>
    <property type="match status" value="1"/>
</dbReference>
<protein>
    <recommendedName>
        <fullName evidence="3">NPH3 domain-containing protein</fullName>
    </recommendedName>
</protein>
<dbReference type="Proteomes" id="UP000594638">
    <property type="component" value="Unassembled WGS sequence"/>
</dbReference>
<accession>A0A8S0TPE6</accession>
<dbReference type="InterPro" id="IPR043454">
    <property type="entry name" value="NPH3/RPT2-like"/>
</dbReference>
<dbReference type="Pfam" id="PF03000">
    <property type="entry name" value="NPH3"/>
    <property type="match status" value="1"/>
</dbReference>
<evidence type="ECO:0000313" key="5">
    <source>
        <dbReference type="Proteomes" id="UP000594638"/>
    </source>
</evidence>
<name>A0A8S0TPE6_OLEEU</name>
<proteinExistence type="inferred from homology"/>
<evidence type="ECO:0000256" key="1">
    <source>
        <dbReference type="ARBA" id="ARBA00022786"/>
    </source>
</evidence>
<dbReference type="Gramene" id="OE9A003074T1">
    <property type="protein sequence ID" value="OE9A003074C1"/>
    <property type="gene ID" value="OE9A003074"/>
</dbReference>
<comment type="similarity">
    <text evidence="2">Belongs to the NPH3 family.</text>
</comment>
<dbReference type="PROSITE" id="PS51649">
    <property type="entry name" value="NPH3"/>
    <property type="match status" value="1"/>
</dbReference>
<evidence type="ECO:0000259" key="3">
    <source>
        <dbReference type="PROSITE" id="PS51649"/>
    </source>
</evidence>
<keyword evidence="5" id="KW-1185">Reference proteome</keyword>
<sequence length="185" mass="21651">MDADNLSDHCWFEDLSFLRIDHFIEVIESIKRRKIQPNLVGSCIAHWTVKWFSGITLRHNNLNQKNLTVQMHKFSTECLIKILPAERNSVSCNFIPHFLKAAHIMKIDSDLLHKLERRKAIMLESCKVTYLLDKSGVTLFLTWSLLLKRSTLMFPLLQAHPNLTEEKGNVLWVLEYHKLSQDARQ</sequence>
<gene>
    <name evidence="4" type="ORF">OLEA9_A003074</name>
</gene>
<keyword evidence="1" id="KW-0833">Ubl conjugation pathway</keyword>
<feature type="domain" description="NPH3" evidence="3">
    <location>
        <begin position="9"/>
        <end position="185"/>
    </location>
</feature>